<sequence>MQPELNPEPEAFSDYVLLNRSPRDPQQKLIKRVVALEGDTVRTLGYRERLVTVPRGHFWLEGTTTPTRWTATRFGPVRPGPARGQGLAPRLAPQPLGAPRGARARGPPAPQDGLRGWGTALIGNAIIVIFIGVRPLRFG</sequence>
<feature type="transmembrane region" description="Helical" evidence="8">
    <location>
        <begin position="114"/>
        <end position="133"/>
    </location>
</feature>
<evidence type="ECO:0000256" key="6">
    <source>
        <dbReference type="ARBA" id="ARBA00023136"/>
    </source>
</evidence>
<dbReference type="GO" id="GO:0008236">
    <property type="term" value="F:serine-type peptidase activity"/>
    <property type="evidence" value="ECO:0007669"/>
    <property type="project" value="InterPro"/>
</dbReference>
<evidence type="ECO:0008006" key="11">
    <source>
        <dbReference type="Google" id="ProtNLM"/>
    </source>
</evidence>
<dbReference type="PANTHER" id="PTHR46041">
    <property type="entry name" value="MITOCHONDRIAL INNER MEMBRANE PROTEASE SUBUNIT 2"/>
    <property type="match status" value="1"/>
</dbReference>
<feature type="compositionally biased region" description="Low complexity" evidence="7">
    <location>
        <begin position="91"/>
        <end position="106"/>
    </location>
</feature>
<dbReference type="Proteomes" id="UP000821853">
    <property type="component" value="Unassembled WGS sequence"/>
</dbReference>
<dbReference type="GO" id="GO:0004175">
    <property type="term" value="F:endopeptidase activity"/>
    <property type="evidence" value="ECO:0007669"/>
    <property type="project" value="TreeGrafter"/>
</dbReference>
<keyword evidence="2" id="KW-0645">Protease</keyword>
<dbReference type="AlphaFoldDB" id="A0A9J6H804"/>
<dbReference type="InterPro" id="IPR036286">
    <property type="entry name" value="LexA/Signal_pep-like_sf"/>
</dbReference>
<evidence type="ECO:0000256" key="8">
    <source>
        <dbReference type="SAM" id="Phobius"/>
    </source>
</evidence>
<evidence type="ECO:0000313" key="10">
    <source>
        <dbReference type="Proteomes" id="UP000821853"/>
    </source>
</evidence>
<feature type="region of interest" description="Disordered" evidence="7">
    <location>
        <begin position="70"/>
        <end position="110"/>
    </location>
</feature>
<keyword evidence="10" id="KW-1185">Reference proteome</keyword>
<dbReference type="GO" id="GO:0042720">
    <property type="term" value="C:mitochondrial inner membrane peptidase complex"/>
    <property type="evidence" value="ECO:0007669"/>
    <property type="project" value="InterPro"/>
</dbReference>
<name>A0A9J6H804_HAELO</name>
<gene>
    <name evidence="9" type="ORF">HPB48_023391</name>
</gene>
<dbReference type="OrthoDB" id="9996127at2759"/>
<dbReference type="SUPFAM" id="SSF51306">
    <property type="entry name" value="LexA/Signal peptidase"/>
    <property type="match status" value="1"/>
</dbReference>
<evidence type="ECO:0000256" key="1">
    <source>
        <dbReference type="ARBA" id="ARBA00004167"/>
    </source>
</evidence>
<keyword evidence="4" id="KW-0378">Hydrolase</keyword>
<organism evidence="9 10">
    <name type="scientific">Haemaphysalis longicornis</name>
    <name type="common">Bush tick</name>
    <dbReference type="NCBI Taxonomy" id="44386"/>
    <lineage>
        <taxon>Eukaryota</taxon>
        <taxon>Metazoa</taxon>
        <taxon>Ecdysozoa</taxon>
        <taxon>Arthropoda</taxon>
        <taxon>Chelicerata</taxon>
        <taxon>Arachnida</taxon>
        <taxon>Acari</taxon>
        <taxon>Parasitiformes</taxon>
        <taxon>Ixodida</taxon>
        <taxon>Ixodoidea</taxon>
        <taxon>Ixodidae</taxon>
        <taxon>Haemaphysalinae</taxon>
        <taxon>Haemaphysalis</taxon>
    </lineage>
</organism>
<reference evidence="9 10" key="1">
    <citation type="journal article" date="2020" name="Cell">
        <title>Large-Scale Comparative Analyses of Tick Genomes Elucidate Their Genetic Diversity and Vector Capacities.</title>
        <authorList>
            <consortium name="Tick Genome and Microbiome Consortium (TIGMIC)"/>
            <person name="Jia N."/>
            <person name="Wang J."/>
            <person name="Shi W."/>
            <person name="Du L."/>
            <person name="Sun Y."/>
            <person name="Zhan W."/>
            <person name="Jiang J.F."/>
            <person name="Wang Q."/>
            <person name="Zhang B."/>
            <person name="Ji P."/>
            <person name="Bell-Sakyi L."/>
            <person name="Cui X.M."/>
            <person name="Yuan T.T."/>
            <person name="Jiang B.G."/>
            <person name="Yang W.F."/>
            <person name="Lam T.T."/>
            <person name="Chang Q.C."/>
            <person name="Ding S.J."/>
            <person name="Wang X.J."/>
            <person name="Zhu J.G."/>
            <person name="Ruan X.D."/>
            <person name="Zhao L."/>
            <person name="Wei J.T."/>
            <person name="Ye R.Z."/>
            <person name="Que T.C."/>
            <person name="Du C.H."/>
            <person name="Zhou Y.H."/>
            <person name="Cheng J.X."/>
            <person name="Dai P.F."/>
            <person name="Guo W.B."/>
            <person name="Han X.H."/>
            <person name="Huang E.J."/>
            <person name="Li L.F."/>
            <person name="Wei W."/>
            <person name="Gao Y.C."/>
            <person name="Liu J.Z."/>
            <person name="Shao H.Z."/>
            <person name="Wang X."/>
            <person name="Wang C.C."/>
            <person name="Yang T.C."/>
            <person name="Huo Q.B."/>
            <person name="Li W."/>
            <person name="Chen H.Y."/>
            <person name="Chen S.E."/>
            <person name="Zhou L.G."/>
            <person name="Ni X.B."/>
            <person name="Tian J.H."/>
            <person name="Sheng Y."/>
            <person name="Liu T."/>
            <person name="Pan Y.S."/>
            <person name="Xia L.Y."/>
            <person name="Li J."/>
            <person name="Zhao F."/>
            <person name="Cao W.C."/>
        </authorList>
    </citation>
    <scope>NUCLEOTIDE SEQUENCE [LARGE SCALE GENOMIC DNA]</scope>
    <source>
        <strain evidence="9">HaeL-2018</strain>
    </source>
</reference>
<dbReference type="PANTHER" id="PTHR46041:SF2">
    <property type="entry name" value="MITOCHONDRIAL INNER MEMBRANE PROTEASE SUBUNIT 2"/>
    <property type="match status" value="1"/>
</dbReference>
<evidence type="ECO:0000256" key="4">
    <source>
        <dbReference type="ARBA" id="ARBA00022801"/>
    </source>
</evidence>
<evidence type="ECO:0000313" key="9">
    <source>
        <dbReference type="EMBL" id="KAH9382829.1"/>
    </source>
</evidence>
<dbReference type="GO" id="GO:0006627">
    <property type="term" value="P:protein processing involved in protein targeting to mitochondrion"/>
    <property type="evidence" value="ECO:0007669"/>
    <property type="project" value="InterPro"/>
</dbReference>
<protein>
    <recommendedName>
        <fullName evidence="11">Mitochondrial inner membrane protease subunit 2</fullName>
    </recommendedName>
</protein>
<dbReference type="Gene3D" id="2.10.109.10">
    <property type="entry name" value="Umud Fragment, subunit A"/>
    <property type="match status" value="1"/>
</dbReference>
<evidence type="ECO:0000256" key="2">
    <source>
        <dbReference type="ARBA" id="ARBA00022670"/>
    </source>
</evidence>
<evidence type="ECO:0000256" key="5">
    <source>
        <dbReference type="ARBA" id="ARBA00022989"/>
    </source>
</evidence>
<keyword evidence="5 8" id="KW-1133">Transmembrane helix</keyword>
<accession>A0A9J6H804</accession>
<proteinExistence type="predicted"/>
<evidence type="ECO:0000256" key="3">
    <source>
        <dbReference type="ARBA" id="ARBA00022692"/>
    </source>
</evidence>
<keyword evidence="3 8" id="KW-0812">Transmembrane</keyword>
<dbReference type="VEuPathDB" id="VectorBase:HLOH_049471"/>
<comment type="subcellular location">
    <subcellularLocation>
        <location evidence="1">Membrane</location>
        <topology evidence="1">Single-pass membrane protein</topology>
    </subcellularLocation>
</comment>
<keyword evidence="6 8" id="KW-0472">Membrane</keyword>
<dbReference type="InterPro" id="IPR037730">
    <property type="entry name" value="IMP2"/>
</dbReference>
<dbReference type="EMBL" id="JABSTR010000438">
    <property type="protein sequence ID" value="KAH9382829.1"/>
    <property type="molecule type" value="Genomic_DNA"/>
</dbReference>
<evidence type="ECO:0000256" key="7">
    <source>
        <dbReference type="SAM" id="MobiDB-lite"/>
    </source>
</evidence>
<comment type="caution">
    <text evidence="9">The sequence shown here is derived from an EMBL/GenBank/DDBJ whole genome shotgun (WGS) entry which is preliminary data.</text>
</comment>
<dbReference type="GO" id="GO:0006465">
    <property type="term" value="P:signal peptide processing"/>
    <property type="evidence" value="ECO:0007669"/>
    <property type="project" value="InterPro"/>
</dbReference>